<dbReference type="GO" id="GO:0016887">
    <property type="term" value="F:ATP hydrolysis activity"/>
    <property type="evidence" value="ECO:0007669"/>
    <property type="project" value="InterPro"/>
</dbReference>
<evidence type="ECO:0000313" key="3">
    <source>
        <dbReference type="Proteomes" id="UP000232722"/>
    </source>
</evidence>
<sequence>MKLNAALAKNQKNNVIEGEINQTLVMDKQYRVENLPALWRSIGLVNFESFRAYYMSDLAKNRTNYPFLSIFFKYAGQLELLKHLLPIVKFVQVLNSKLGYQLTRQKARDMSFRQFIENQSNGGENREIFNGLKTAFDDFSEGWNRVLPFVRRYQCHELPREKPNMTYKLPVVFGLMEPKDTGILLCAILDFLVDLQNKFLEEVMSIPPGTCRSLKFLDEPTFNVEQTVSSTSKIQSAKSNTPSGYYLQSMRIDHARSANIINFDWDDEILAYSQRNLAVAKGQDIIYDLTKIEAELANILVFEKVHIETQPESQLYLELFPYHMELFQGCMRILSDIKNLITQEPIPADKMNLLGVSGISSSFMFPQESTLDNASEILSSLEILLCFVKRTAVGDGEIPIKDYVSRWMKLSSLYAHEGFARFLNIDLRLKHLVALYEFVEEQVANLKIKYIHDKYKAPLSTEMRNAIIKSVDFEQQTTTKEMIPAEAFALALKRFMLRFLTLENQKEMEPLYVYLTDNSLNFWPSTIPEKRIEALFPEILLVANTYDAYDFTMRRIEQTMETINANNTMRQVNLGPRNPIISQRTTPTNKQTRKPRGGSRYDIT</sequence>
<dbReference type="InterPro" id="IPR031248">
    <property type="entry name" value="RNF213"/>
</dbReference>
<dbReference type="PANTHER" id="PTHR22605:SF1">
    <property type="entry name" value="RZ-TYPE DOMAIN-CONTAINING PROTEIN"/>
    <property type="match status" value="1"/>
</dbReference>
<protein>
    <submittedName>
        <fullName evidence="2">Uncharacterized protein</fullName>
    </submittedName>
</protein>
<dbReference type="Proteomes" id="UP000232722">
    <property type="component" value="Unassembled WGS sequence"/>
</dbReference>
<proteinExistence type="predicted"/>
<evidence type="ECO:0000256" key="1">
    <source>
        <dbReference type="SAM" id="MobiDB-lite"/>
    </source>
</evidence>
<dbReference type="AlphaFoldDB" id="A0A2N0QCK9"/>
<comment type="caution">
    <text evidence="2">The sequence shown here is derived from an EMBL/GenBank/DDBJ whole genome shotgun (WGS) entry which is preliminary data.</text>
</comment>
<feature type="region of interest" description="Disordered" evidence="1">
    <location>
        <begin position="571"/>
        <end position="604"/>
    </location>
</feature>
<reference evidence="2 3" key="1">
    <citation type="submission" date="2016-04" db="EMBL/GenBank/DDBJ databases">
        <title>Genome analyses suggest a sexual origin of heterokaryosis in a supposedly ancient asexual fungus.</title>
        <authorList>
            <person name="Ropars J."/>
            <person name="Sedzielewska K."/>
            <person name="Noel J."/>
            <person name="Charron P."/>
            <person name="Farinelli L."/>
            <person name="Marton T."/>
            <person name="Kruger M."/>
            <person name="Pelin A."/>
            <person name="Brachmann A."/>
            <person name="Corradi N."/>
        </authorList>
    </citation>
    <scope>NUCLEOTIDE SEQUENCE [LARGE SCALE GENOMIC DNA]</scope>
    <source>
        <strain evidence="2 3">A5</strain>
    </source>
</reference>
<gene>
    <name evidence="2" type="ORF">RhiirA5_347172</name>
</gene>
<feature type="compositionally biased region" description="Polar residues" evidence="1">
    <location>
        <begin position="580"/>
        <end position="590"/>
    </location>
</feature>
<name>A0A2N0QCK9_9GLOM</name>
<dbReference type="PANTHER" id="PTHR22605">
    <property type="entry name" value="RZ-TYPE DOMAIN-CONTAINING PROTEIN"/>
    <property type="match status" value="1"/>
</dbReference>
<dbReference type="EMBL" id="LLXJ01000033">
    <property type="protein sequence ID" value="PKC16815.1"/>
    <property type="molecule type" value="Genomic_DNA"/>
</dbReference>
<reference evidence="2 3" key="2">
    <citation type="submission" date="2017-09" db="EMBL/GenBank/DDBJ databases">
        <title>Extensive intraspecific genome diversity in a model arbuscular mycorrhizal fungus.</title>
        <authorList>
            <person name="Chen E.C."/>
            <person name="Morin E."/>
            <person name="Beaudet D."/>
            <person name="Noel J."/>
            <person name="Ndikumana S."/>
            <person name="Charron P."/>
            <person name="St-Onge C."/>
            <person name="Giorgi J."/>
            <person name="Grigoriev I.V."/>
            <person name="Roux C."/>
            <person name="Martin F.M."/>
            <person name="Corradi N."/>
        </authorList>
    </citation>
    <scope>NUCLEOTIDE SEQUENCE [LARGE SCALE GENOMIC DNA]</scope>
    <source>
        <strain evidence="2 3">A5</strain>
    </source>
</reference>
<dbReference type="VEuPathDB" id="FungiDB:RhiirA1_439366"/>
<organism evidence="2 3">
    <name type="scientific">Rhizophagus irregularis</name>
    <dbReference type="NCBI Taxonomy" id="588596"/>
    <lineage>
        <taxon>Eukaryota</taxon>
        <taxon>Fungi</taxon>
        <taxon>Fungi incertae sedis</taxon>
        <taxon>Mucoromycota</taxon>
        <taxon>Glomeromycotina</taxon>
        <taxon>Glomeromycetes</taxon>
        <taxon>Glomerales</taxon>
        <taxon>Glomeraceae</taxon>
        <taxon>Rhizophagus</taxon>
    </lineage>
</organism>
<evidence type="ECO:0000313" key="2">
    <source>
        <dbReference type="EMBL" id="PKC16815.1"/>
    </source>
</evidence>
<dbReference type="VEuPathDB" id="FungiDB:RhiirFUN_018661"/>
<accession>A0A2N0QCK9</accession>
<dbReference type="GO" id="GO:0004842">
    <property type="term" value="F:ubiquitin-protein transferase activity"/>
    <property type="evidence" value="ECO:0007669"/>
    <property type="project" value="InterPro"/>
</dbReference>
<dbReference type="VEuPathDB" id="FungiDB:FUN_019764"/>